<evidence type="ECO:0000256" key="1">
    <source>
        <dbReference type="ARBA" id="ARBA00007358"/>
    </source>
</evidence>
<dbReference type="FunFam" id="3.40.50.1970:FF:000003">
    <property type="entry name" value="Alcohol dehydrogenase, iron-containing"/>
    <property type="match status" value="1"/>
</dbReference>
<dbReference type="EMBL" id="QNVI01000041">
    <property type="protein sequence ID" value="TDA38902.1"/>
    <property type="molecule type" value="Genomic_DNA"/>
</dbReference>
<organism evidence="5 7">
    <name type="scientific">Thermoproteota archaeon</name>
    <dbReference type="NCBI Taxonomy" id="2056631"/>
    <lineage>
        <taxon>Archaea</taxon>
        <taxon>Thermoproteota</taxon>
    </lineage>
</organism>
<proteinExistence type="inferred from homology"/>
<dbReference type="GO" id="GO:0004022">
    <property type="term" value="F:alcohol dehydrogenase (NAD+) activity"/>
    <property type="evidence" value="ECO:0007669"/>
    <property type="project" value="TreeGrafter"/>
</dbReference>
<feature type="domain" description="Alcohol dehydrogenase iron-type/glycerol dehydrogenase GldA" evidence="3">
    <location>
        <begin position="14"/>
        <end position="179"/>
    </location>
</feature>
<dbReference type="Gene3D" id="1.20.1090.10">
    <property type="entry name" value="Dehydroquinate synthase-like - alpha domain"/>
    <property type="match status" value="1"/>
</dbReference>
<evidence type="ECO:0000256" key="2">
    <source>
        <dbReference type="ARBA" id="ARBA00023002"/>
    </source>
</evidence>
<dbReference type="PANTHER" id="PTHR11496:SF102">
    <property type="entry name" value="ALCOHOL DEHYDROGENASE 4"/>
    <property type="match status" value="1"/>
</dbReference>
<dbReference type="AlphaFoldDB" id="A0A520KE49"/>
<dbReference type="Pfam" id="PF00465">
    <property type="entry name" value="Fe-ADH"/>
    <property type="match status" value="1"/>
</dbReference>
<dbReference type="SUPFAM" id="SSF56796">
    <property type="entry name" value="Dehydroquinate synthase-like"/>
    <property type="match status" value="1"/>
</dbReference>
<comment type="similarity">
    <text evidence="1">Belongs to the iron-containing alcohol dehydrogenase family.</text>
</comment>
<dbReference type="Pfam" id="PF25137">
    <property type="entry name" value="ADH_Fe_C"/>
    <property type="match status" value="1"/>
</dbReference>
<accession>A0A520KE49</accession>
<dbReference type="Gene3D" id="3.40.50.1970">
    <property type="match status" value="1"/>
</dbReference>
<protein>
    <submittedName>
        <fullName evidence="5">Iron-containing alcohol dehydrogenase</fullName>
    </submittedName>
</protein>
<dbReference type="CDD" id="cd08551">
    <property type="entry name" value="Fe-ADH"/>
    <property type="match status" value="1"/>
</dbReference>
<gene>
    <name evidence="6" type="ORF">DSO09_03400</name>
    <name evidence="5" type="ORF">EF809_06020</name>
</gene>
<reference evidence="5 7" key="2">
    <citation type="journal article" date="2019" name="Nat. Microbiol.">
        <title>Wide diversity of methane and short-chain alkane metabolisms in uncultured archaea.</title>
        <authorList>
            <person name="Borrel G."/>
            <person name="Adam P.S."/>
            <person name="McKay L.J."/>
            <person name="Chen L.X."/>
            <person name="Sierra-Garcia I.N."/>
            <person name="Sieber C.M."/>
            <person name="Letourneur Q."/>
            <person name="Ghozlane A."/>
            <person name="Andersen G.L."/>
            <person name="Li W.J."/>
            <person name="Hallam S.J."/>
            <person name="Muyzer G."/>
            <person name="de Oliveira V.M."/>
            <person name="Inskeep W.P."/>
            <person name="Banfield J.F."/>
            <person name="Gribaldo S."/>
        </authorList>
    </citation>
    <scope>NUCLEOTIDE SEQUENCE [LARGE SCALE GENOMIC DNA]</scope>
    <source>
        <strain evidence="5">Verst-YHS</strain>
    </source>
</reference>
<dbReference type="PANTHER" id="PTHR11496">
    <property type="entry name" value="ALCOHOL DEHYDROGENASE"/>
    <property type="match status" value="1"/>
</dbReference>
<evidence type="ECO:0000259" key="3">
    <source>
        <dbReference type="Pfam" id="PF00465"/>
    </source>
</evidence>
<evidence type="ECO:0000313" key="7">
    <source>
        <dbReference type="Proteomes" id="UP000316080"/>
    </source>
</evidence>
<dbReference type="Proteomes" id="UP000316080">
    <property type="component" value="Unassembled WGS sequence"/>
</dbReference>
<keyword evidence="2" id="KW-0560">Oxidoreductase</keyword>
<feature type="domain" description="Fe-containing alcohol dehydrogenase-like C-terminal" evidence="4">
    <location>
        <begin position="190"/>
        <end position="386"/>
    </location>
</feature>
<evidence type="ECO:0000259" key="4">
    <source>
        <dbReference type="Pfam" id="PF25137"/>
    </source>
</evidence>
<dbReference type="InterPro" id="IPR039697">
    <property type="entry name" value="Alcohol_dehydrogenase_Fe"/>
</dbReference>
<dbReference type="EMBL" id="RXIH01000046">
    <property type="protein sequence ID" value="RZN55278.1"/>
    <property type="molecule type" value="Genomic_DNA"/>
</dbReference>
<dbReference type="InterPro" id="IPR056798">
    <property type="entry name" value="ADH_Fe_C"/>
</dbReference>
<evidence type="ECO:0000313" key="8">
    <source>
        <dbReference type="Proteomes" id="UP000317265"/>
    </source>
</evidence>
<dbReference type="Proteomes" id="UP000317265">
    <property type="component" value="Unassembled WGS sequence"/>
</dbReference>
<evidence type="ECO:0000313" key="5">
    <source>
        <dbReference type="EMBL" id="RZN55278.1"/>
    </source>
</evidence>
<name>A0A520KE49_9CREN</name>
<dbReference type="GO" id="GO:0046872">
    <property type="term" value="F:metal ion binding"/>
    <property type="evidence" value="ECO:0007669"/>
    <property type="project" value="InterPro"/>
</dbReference>
<evidence type="ECO:0000313" key="6">
    <source>
        <dbReference type="EMBL" id="TDA38902.1"/>
    </source>
</evidence>
<sequence>MYHRLFRIYTFQAPTRIMFGPNSLSKLSDEIKKFDTSSILIVSGRNVCNTEGYKKIYDNLSSISNVHEFNDVTPEPNSSNLLALAKKAREIKPSLVIGIGGGSSLDMAKIASVLTTNDKDPVSYFKGEIIQNRGPPIVTIPTLFGTGSEITPISVVVDNGKKLALYHSYLYPSLAIIDPTLSISAPPNATASAGIDALCHAIESIMSIDSNSITEPLAFEAIRLSDGYLERAYCNGEDIEARSAIAMASLLSGLSFMNTGLCLPHGIAYTYAVDYKLPHGISVAIPQPYVIEYNSIAIPDKISLIASAFNLDITGLSIYEISTYISSRLIEIMENLNLPTNLSDLGIEEKNIEKMVDDLLKNYSRFITKNPRKASREDLLNLYQQMFEGYSGTT</sequence>
<dbReference type="InterPro" id="IPR001670">
    <property type="entry name" value="ADH_Fe/GldA"/>
</dbReference>
<reference evidence="6 8" key="1">
    <citation type="journal article" date="2019" name="Nat. Microbiol.">
        <title>Expanding anaerobic alkane metabolism in the domain of Archaea.</title>
        <authorList>
            <person name="Wang Y."/>
            <person name="Wegener G."/>
            <person name="Hou J."/>
            <person name="Wang F."/>
            <person name="Xiao X."/>
        </authorList>
    </citation>
    <scope>NUCLEOTIDE SEQUENCE [LARGE SCALE GENOMIC DNA]</scope>
    <source>
        <strain evidence="6">WYZ-LMO11</strain>
    </source>
</reference>
<comment type="caution">
    <text evidence="5">The sequence shown here is derived from an EMBL/GenBank/DDBJ whole genome shotgun (WGS) entry which is preliminary data.</text>
</comment>